<organism evidence="2 3">
    <name type="scientific">Cyanidium caldarium</name>
    <name type="common">Red alga</name>
    <dbReference type="NCBI Taxonomy" id="2771"/>
    <lineage>
        <taxon>Eukaryota</taxon>
        <taxon>Rhodophyta</taxon>
        <taxon>Bangiophyceae</taxon>
        <taxon>Cyanidiales</taxon>
        <taxon>Cyanidiaceae</taxon>
        <taxon>Cyanidium</taxon>
    </lineage>
</organism>
<reference evidence="2 3" key="1">
    <citation type="submission" date="2022-07" db="EMBL/GenBank/DDBJ databases">
        <title>Genome-wide signatures of adaptation to extreme environments.</title>
        <authorList>
            <person name="Cho C.H."/>
            <person name="Yoon H.S."/>
        </authorList>
    </citation>
    <scope>NUCLEOTIDE SEQUENCE [LARGE SCALE GENOMIC DNA]</scope>
    <source>
        <strain evidence="2 3">DBV 063 E5</strain>
    </source>
</reference>
<dbReference type="EMBL" id="JANCYW010000002">
    <property type="protein sequence ID" value="KAK4534774.1"/>
    <property type="molecule type" value="Genomic_DNA"/>
</dbReference>
<name>A0AAV9IR91_CYACA</name>
<evidence type="ECO:0000313" key="3">
    <source>
        <dbReference type="Proteomes" id="UP001301350"/>
    </source>
</evidence>
<feature type="region of interest" description="Disordered" evidence="1">
    <location>
        <begin position="123"/>
        <end position="371"/>
    </location>
</feature>
<feature type="compositionally biased region" description="Low complexity" evidence="1">
    <location>
        <begin position="328"/>
        <end position="356"/>
    </location>
</feature>
<accession>A0AAV9IR91</accession>
<dbReference type="Proteomes" id="UP001301350">
    <property type="component" value="Unassembled WGS sequence"/>
</dbReference>
<keyword evidence="3" id="KW-1185">Reference proteome</keyword>
<sequence length="371" mass="38468">MLSACSSFHRRRLCDCLQRSLYHCRIHWLALPVISVHIQPLPSLHFPAPRPIVRDACLVGGWRRRVAAIRARPIAAGAAQAFEKPSSTGRCLLFAPTPNNAPRSHTGQREYWCGCGARSTSRSLSRVRRDSGSGVLHGRSLHRLSGNRGLHGTSHDSMDAASAKSVGADDGESSAALAAEGTAPEGTSATPPTGAAGSPTAPTDREGATPTESAPGRRPTKRASVRDTDTRASPAKVPRKRGRPRKEELMARQAQAAAAGATSSSSSPAAAATGPAENAGATAPPKTMRWRTSAAAMRLPRTVHILYELPESKPKRPTTVPPNRDTAGDAGAAAASGASSAPSASASASTSSSAAAVDGKRDGDRSKQAPK</sequence>
<feature type="compositionally biased region" description="Low complexity" evidence="1">
    <location>
        <begin position="254"/>
        <end position="284"/>
    </location>
</feature>
<evidence type="ECO:0000313" key="2">
    <source>
        <dbReference type="EMBL" id="KAK4534774.1"/>
    </source>
</evidence>
<feature type="compositionally biased region" description="Basic and acidic residues" evidence="1">
    <location>
        <begin position="358"/>
        <end position="371"/>
    </location>
</feature>
<protein>
    <submittedName>
        <fullName evidence="2">Uncharacterized protein</fullName>
    </submittedName>
</protein>
<comment type="caution">
    <text evidence="2">The sequence shown here is derived from an EMBL/GenBank/DDBJ whole genome shotgun (WGS) entry which is preliminary data.</text>
</comment>
<proteinExistence type="predicted"/>
<dbReference type="AlphaFoldDB" id="A0AAV9IR91"/>
<gene>
    <name evidence="2" type="ORF">CDCA_CDCA02G0799</name>
</gene>
<evidence type="ECO:0000256" key="1">
    <source>
        <dbReference type="SAM" id="MobiDB-lite"/>
    </source>
</evidence>
<feature type="compositionally biased region" description="Low complexity" evidence="1">
    <location>
        <begin position="181"/>
        <end position="202"/>
    </location>
</feature>